<keyword evidence="3" id="KW-1185">Reference proteome</keyword>
<accession>A0ABM7LY64</accession>
<organism evidence="2 3">
    <name type="scientific">Actinoplanes ianthinogenes</name>
    <dbReference type="NCBI Taxonomy" id="122358"/>
    <lineage>
        <taxon>Bacteria</taxon>
        <taxon>Bacillati</taxon>
        <taxon>Actinomycetota</taxon>
        <taxon>Actinomycetes</taxon>
        <taxon>Micromonosporales</taxon>
        <taxon>Micromonosporaceae</taxon>
        <taxon>Actinoplanes</taxon>
    </lineage>
</organism>
<evidence type="ECO:0000313" key="2">
    <source>
        <dbReference type="EMBL" id="BCJ44262.1"/>
    </source>
</evidence>
<dbReference type="Proteomes" id="UP000676967">
    <property type="component" value="Chromosome"/>
</dbReference>
<keyword evidence="1" id="KW-1133">Transmembrane helix</keyword>
<protein>
    <submittedName>
        <fullName evidence="2">Uncharacterized protein</fullName>
    </submittedName>
</protein>
<proteinExistence type="predicted"/>
<gene>
    <name evidence="2" type="ORF">Aiant_49190</name>
</gene>
<reference evidence="2 3" key="1">
    <citation type="submission" date="2020-08" db="EMBL/GenBank/DDBJ databases">
        <title>Whole genome shotgun sequence of Actinoplanes ianthinogenes NBRC 13996.</title>
        <authorList>
            <person name="Komaki H."/>
            <person name="Tamura T."/>
        </authorList>
    </citation>
    <scope>NUCLEOTIDE SEQUENCE [LARGE SCALE GENOMIC DNA]</scope>
    <source>
        <strain evidence="2 3">NBRC 13996</strain>
    </source>
</reference>
<feature type="transmembrane region" description="Helical" evidence="1">
    <location>
        <begin position="71"/>
        <end position="92"/>
    </location>
</feature>
<evidence type="ECO:0000256" key="1">
    <source>
        <dbReference type="SAM" id="Phobius"/>
    </source>
</evidence>
<sequence length="200" mass="21572">MGDHARRLVPDEHPHAEDEQREAEYAAQHLGTHRPSVRPGRAAIRALAVIAAAGSDLAGRTDTDTVKVIKFLVGAVAVILVVLAGGVAWVLYRLNTYDPAWSAVDVNAKVIARKVDLAVAALSPGEYPTAGFQALTGAITNYGGTVRASRANDNEDLADPHSWADAEMRGGADGQTDQIVCVRFELRWQHDTTWHRIDCS</sequence>
<evidence type="ECO:0000313" key="3">
    <source>
        <dbReference type="Proteomes" id="UP000676967"/>
    </source>
</evidence>
<name>A0ABM7LY64_9ACTN</name>
<keyword evidence="1" id="KW-0812">Transmembrane</keyword>
<dbReference type="EMBL" id="AP023356">
    <property type="protein sequence ID" value="BCJ44262.1"/>
    <property type="molecule type" value="Genomic_DNA"/>
</dbReference>
<keyword evidence="1" id="KW-0472">Membrane</keyword>